<protein>
    <recommendedName>
        <fullName evidence="2">DUF1353 domain-containing protein</fullName>
    </recommendedName>
</protein>
<organism evidence="1">
    <name type="scientific">viral metagenome</name>
    <dbReference type="NCBI Taxonomy" id="1070528"/>
    <lineage>
        <taxon>unclassified sequences</taxon>
        <taxon>metagenomes</taxon>
        <taxon>organismal metagenomes</taxon>
    </lineage>
</organism>
<evidence type="ECO:0008006" key="2">
    <source>
        <dbReference type="Google" id="ProtNLM"/>
    </source>
</evidence>
<dbReference type="AlphaFoldDB" id="A0A6M3LNT4"/>
<name>A0A6M3LNT4_9ZZZZ</name>
<evidence type="ECO:0000313" key="1">
    <source>
        <dbReference type="EMBL" id="QJA95202.1"/>
    </source>
</evidence>
<dbReference type="Pfam" id="PF07087">
    <property type="entry name" value="DUF1353"/>
    <property type="match status" value="1"/>
</dbReference>
<sequence>MIYYRSGYKYQLYADYQTPLVYVKTDYNIHTDFIVFNKPNMLTVRKGYAWDGASGPAIDTGTILRGALIHDACYQLLRESHLPKGQREMADKELRRICLEDGMWRIRAWWVYHAVRLGAGPHASPYNDREIFTAP</sequence>
<dbReference type="EMBL" id="MT143294">
    <property type="protein sequence ID" value="QJA95202.1"/>
    <property type="molecule type" value="Genomic_DNA"/>
</dbReference>
<reference evidence="1" key="1">
    <citation type="submission" date="2020-03" db="EMBL/GenBank/DDBJ databases">
        <title>The deep terrestrial virosphere.</title>
        <authorList>
            <person name="Holmfeldt K."/>
            <person name="Nilsson E."/>
            <person name="Simone D."/>
            <person name="Lopez-Fernandez M."/>
            <person name="Wu X."/>
            <person name="de Brujin I."/>
            <person name="Lundin D."/>
            <person name="Andersson A."/>
            <person name="Bertilsson S."/>
            <person name="Dopson M."/>
        </authorList>
    </citation>
    <scope>NUCLEOTIDE SEQUENCE</scope>
    <source>
        <strain evidence="1">MM415B05550</strain>
    </source>
</reference>
<proteinExistence type="predicted"/>
<dbReference type="InterPro" id="IPR010767">
    <property type="entry name" value="Phage_CGC-2007_Cje0229"/>
</dbReference>
<accession>A0A6M3LNT4</accession>
<gene>
    <name evidence="1" type="ORF">MM415B05550_0008</name>
</gene>